<reference evidence="3 4" key="1">
    <citation type="journal article" date="2010" name="Nature">
        <title>Genome sequence of the palaeopolyploid soybean.</title>
        <authorList>
            <person name="Schmutz J."/>
            <person name="Cannon S.B."/>
            <person name="Schlueter J."/>
            <person name="Ma J."/>
            <person name="Mitros T."/>
            <person name="Nelson W."/>
            <person name="Hyten D.L."/>
            <person name="Song Q."/>
            <person name="Thelen J.J."/>
            <person name="Cheng J."/>
            <person name="Xu D."/>
            <person name="Hellsten U."/>
            <person name="May G.D."/>
            <person name="Yu Y."/>
            <person name="Sakurai T."/>
            <person name="Umezawa T."/>
            <person name="Bhattacharyya M.K."/>
            <person name="Sandhu D."/>
            <person name="Valliyodan B."/>
            <person name="Lindquist E."/>
            <person name="Peto M."/>
            <person name="Grant D."/>
            <person name="Shu S."/>
            <person name="Goodstein D."/>
            <person name="Barry K."/>
            <person name="Futrell-Griggs M."/>
            <person name="Abernathy B."/>
            <person name="Du J."/>
            <person name="Tian Z."/>
            <person name="Zhu L."/>
            <person name="Gill N."/>
            <person name="Joshi T."/>
            <person name="Libault M."/>
            <person name="Sethuraman A."/>
            <person name="Zhang X.-C."/>
            <person name="Shinozaki K."/>
            <person name="Nguyen H.T."/>
            <person name="Wing R.A."/>
            <person name="Cregan P."/>
            <person name="Specht J."/>
            <person name="Grimwood J."/>
            <person name="Rokhsar D."/>
            <person name="Stacey G."/>
            <person name="Shoemaker R.C."/>
            <person name="Jackson S.A."/>
        </authorList>
    </citation>
    <scope>NUCLEOTIDE SEQUENCE [LARGE SCALE GENOMIC DNA]</scope>
    <source>
        <strain evidence="4">cv. Williams 82</strain>
        <tissue evidence="3">Callus</tissue>
    </source>
</reference>
<reference evidence="4" key="2">
    <citation type="submission" date="2018-02" db="UniProtKB">
        <authorList>
            <consortium name="EnsemblPlants"/>
        </authorList>
    </citation>
    <scope>IDENTIFICATION</scope>
    <source>
        <strain evidence="4">Williams 82</strain>
    </source>
</reference>
<dbReference type="GO" id="GO:0016887">
    <property type="term" value="F:ATP hydrolysis activity"/>
    <property type="evidence" value="ECO:0007669"/>
    <property type="project" value="InterPro"/>
</dbReference>
<evidence type="ECO:0000259" key="2">
    <source>
        <dbReference type="Pfam" id="PF05699"/>
    </source>
</evidence>
<reference evidence="3" key="3">
    <citation type="submission" date="2018-07" db="EMBL/GenBank/DDBJ databases">
        <title>WGS assembly of Glycine max.</title>
        <authorList>
            <person name="Schmutz J."/>
            <person name="Cannon S."/>
            <person name="Schlueter J."/>
            <person name="Ma J."/>
            <person name="Mitros T."/>
            <person name="Nelson W."/>
            <person name="Hyten D."/>
            <person name="Song Q."/>
            <person name="Thelen J."/>
            <person name="Cheng J."/>
            <person name="Xu D."/>
            <person name="Hellsten U."/>
            <person name="May G."/>
            <person name="Yu Y."/>
            <person name="Sakurai T."/>
            <person name="Umezawa T."/>
            <person name="Bhattacharyya M."/>
            <person name="Sandhu D."/>
            <person name="Valliyodan B."/>
            <person name="Lindquist E."/>
            <person name="Peto M."/>
            <person name="Grant D."/>
            <person name="Shu S."/>
            <person name="Goodstein D."/>
            <person name="Barry K."/>
            <person name="Futrell-Griggs M."/>
            <person name="Abernathy B."/>
            <person name="Du J."/>
            <person name="Tian Z."/>
            <person name="Zhu L."/>
            <person name="Gill N."/>
            <person name="Joshi T."/>
            <person name="Libault M."/>
            <person name="Sethuraman A."/>
            <person name="Zhang X."/>
            <person name="Shinozaki K."/>
            <person name="Nguyen H."/>
            <person name="Wing R."/>
            <person name="Cregan P."/>
            <person name="Specht J."/>
            <person name="Grimwood J."/>
            <person name="Rokhsar D."/>
            <person name="Stacey G."/>
            <person name="Shoemaker R."/>
            <person name="Jackson S."/>
        </authorList>
    </citation>
    <scope>NUCLEOTIDE SEQUENCE</scope>
    <source>
        <tissue evidence="3">Callus</tissue>
    </source>
</reference>
<dbReference type="EMBL" id="CM000847">
    <property type="protein sequence ID" value="KRH15728.1"/>
    <property type="molecule type" value="Genomic_DNA"/>
</dbReference>
<feature type="domain" description="ATPase AAA-type core" evidence="1">
    <location>
        <begin position="22"/>
        <end position="135"/>
    </location>
</feature>
<dbReference type="GO" id="GO:0030163">
    <property type="term" value="P:protein catabolic process"/>
    <property type="evidence" value="ECO:0007669"/>
    <property type="project" value="InterPro"/>
</dbReference>
<evidence type="ECO:0000313" key="4">
    <source>
        <dbReference type="EnsemblPlants" id="KRH15728"/>
    </source>
</evidence>
<evidence type="ECO:0000313" key="3">
    <source>
        <dbReference type="EMBL" id="KRH15728.1"/>
    </source>
</evidence>
<dbReference type="GO" id="GO:0004252">
    <property type="term" value="F:serine-type endopeptidase activity"/>
    <property type="evidence" value="ECO:0007669"/>
    <property type="project" value="InterPro"/>
</dbReference>
<dbReference type="SUPFAM" id="SSF52540">
    <property type="entry name" value="P-loop containing nucleoside triphosphate hydrolases"/>
    <property type="match status" value="1"/>
</dbReference>
<dbReference type="EnsemblPlants" id="KRH15728">
    <property type="protein sequence ID" value="KRH15728"/>
    <property type="gene ID" value="GLYMA_14G107400"/>
</dbReference>
<dbReference type="GO" id="GO:0046983">
    <property type="term" value="F:protein dimerization activity"/>
    <property type="evidence" value="ECO:0007669"/>
    <property type="project" value="InterPro"/>
</dbReference>
<dbReference type="InterPro" id="IPR003959">
    <property type="entry name" value="ATPase_AAA_core"/>
</dbReference>
<dbReference type="SMR" id="A0A0R0GC97"/>
<evidence type="ECO:0008006" key="6">
    <source>
        <dbReference type="Google" id="ProtNLM"/>
    </source>
</evidence>
<dbReference type="AlphaFoldDB" id="A0A0R0GC97"/>
<dbReference type="GO" id="GO:0005524">
    <property type="term" value="F:ATP binding"/>
    <property type="evidence" value="ECO:0007669"/>
    <property type="project" value="InterPro"/>
</dbReference>
<dbReference type="GO" id="GO:0004176">
    <property type="term" value="F:ATP-dependent peptidase activity"/>
    <property type="evidence" value="ECO:0007669"/>
    <property type="project" value="InterPro"/>
</dbReference>
<evidence type="ECO:0000259" key="1">
    <source>
        <dbReference type="Pfam" id="PF00004"/>
    </source>
</evidence>
<accession>A0A0R0GC97</accession>
<dbReference type="PANTHER" id="PTHR43718:SF2">
    <property type="entry name" value="LON PROTEASE HOMOLOG, MITOCHONDRIAL"/>
    <property type="match status" value="1"/>
</dbReference>
<gene>
    <name evidence="3" type="ORF">GLYMA_14G107400</name>
</gene>
<organism evidence="3">
    <name type="scientific">Glycine max</name>
    <name type="common">Soybean</name>
    <name type="synonym">Glycine hispida</name>
    <dbReference type="NCBI Taxonomy" id="3847"/>
    <lineage>
        <taxon>Eukaryota</taxon>
        <taxon>Viridiplantae</taxon>
        <taxon>Streptophyta</taxon>
        <taxon>Embryophyta</taxon>
        <taxon>Tracheophyta</taxon>
        <taxon>Spermatophyta</taxon>
        <taxon>Magnoliopsida</taxon>
        <taxon>eudicotyledons</taxon>
        <taxon>Gunneridae</taxon>
        <taxon>Pentapetalae</taxon>
        <taxon>rosids</taxon>
        <taxon>fabids</taxon>
        <taxon>Fabales</taxon>
        <taxon>Fabaceae</taxon>
        <taxon>Papilionoideae</taxon>
        <taxon>50 kb inversion clade</taxon>
        <taxon>NPAAA clade</taxon>
        <taxon>indigoferoid/millettioid clade</taxon>
        <taxon>Phaseoleae</taxon>
        <taxon>Glycine</taxon>
        <taxon>Glycine subgen. Soja</taxon>
    </lineage>
</organism>
<sequence>MFEHVYTAVVDDCNKDIKHYFGSPPGVGKTSIGRSITRALNRKFFRFSVGGLADVAEIKGHHRTYIGVMPRKMVQCLKNVGTTNPLVLIDEIDKNANFLDHYLDVTIDLSKVLFVCTTNFVEMIPNPLLDRMEDVAIARYITDEKMHIARDYLEKTTREACGIEPKQKKRRVEALIALQKGAIDKFIKIDEKNELENTGGCSLNERDNNLDIGESNNKEVVSDENNYNSDSQTHDNEEEIGRLDDSTFENIYDPKKGPIKVTNMDFLKDKYSRHFSSSNYIQELPNGEKHERKWLIYSRDLDRVFCLCCKLFNVVSCTSKLANEDSKDWRNLSAKLKSHEITNEHITNMNAWIDLKMRLVKNKTIDKHVQEQINKDRERWRNVLLRIIAVVKTLGKNNLAFRGKNEKIYQEANANILSLIEMIAEFDPIMQEHIRRIKDDEIHNHYLGHNIHNELINLLIYISHQEQMSFVLRGQGYDNGSNMKGKHQGVQKRFLDINPRSFYTPCVLCDMGNYCPKSKSFFGVLQRVYTLFPSSNKRSKILQNHIHNLTLKSLSQTCWESCIESLKAVRFQTLQIRDVLFELAKASDDPKIKSEVDCLANYELENFEFLLGMTICMCIDEAIEQLKGLLSFFEKYRENGFENALISTKEIAFEMDIEPKFREKHIKSFRIDYFLYIVDKAITTLQSRFEQFKIYEDIFCFLFSVKKLKLLDCTLLKEKCLNLEKSLKHDNLLDVDGLDLFSELNILKEIIGLENDKPIDILNYIKRIIYFPNAYIAYRIMLTIPISIASIKRSFSKLKIIKTYLRSTMSQQRLNGLALLSIEKKMLNEINYDNLIDNFASQKVQKN</sequence>
<dbReference type="Proteomes" id="UP000008827">
    <property type="component" value="Chromosome 14"/>
</dbReference>
<dbReference type="OMA" id="HETSHTH"/>
<proteinExistence type="predicted"/>
<dbReference type="Gene3D" id="3.40.50.300">
    <property type="entry name" value="P-loop containing nucleotide triphosphate hydrolases"/>
    <property type="match status" value="1"/>
</dbReference>
<dbReference type="Pfam" id="PF00004">
    <property type="entry name" value="AAA"/>
    <property type="match status" value="1"/>
</dbReference>
<dbReference type="PANTHER" id="PTHR43718">
    <property type="entry name" value="LON PROTEASE"/>
    <property type="match status" value="1"/>
</dbReference>
<dbReference type="Pfam" id="PF05699">
    <property type="entry name" value="Dimer_Tnp_hAT"/>
    <property type="match status" value="1"/>
</dbReference>
<evidence type="ECO:0000313" key="5">
    <source>
        <dbReference type="Proteomes" id="UP000008827"/>
    </source>
</evidence>
<dbReference type="InParanoid" id="A0A0R0GC97"/>
<name>A0A0R0GC97_SOYBN</name>
<dbReference type="Gramene" id="KRH15728">
    <property type="protein sequence ID" value="KRH15728"/>
    <property type="gene ID" value="GLYMA_14G107400"/>
</dbReference>
<feature type="domain" description="HAT C-terminal dimerisation" evidence="2">
    <location>
        <begin position="755"/>
        <end position="826"/>
    </location>
</feature>
<dbReference type="InterPro" id="IPR027065">
    <property type="entry name" value="Lon_Prtase"/>
</dbReference>
<dbReference type="InterPro" id="IPR008906">
    <property type="entry name" value="HATC_C_dom"/>
</dbReference>
<keyword evidence="5" id="KW-1185">Reference proteome</keyword>
<protein>
    <recommendedName>
        <fullName evidence="6">TTF-type domain-containing protein</fullName>
    </recommendedName>
</protein>
<dbReference type="InterPro" id="IPR027417">
    <property type="entry name" value="P-loop_NTPase"/>
</dbReference>
<dbReference type="OrthoDB" id="1413337at2759"/>